<dbReference type="Gene3D" id="3.30.450.380">
    <property type="match status" value="1"/>
</dbReference>
<evidence type="ECO:0000313" key="3">
    <source>
        <dbReference type="EMBL" id="MFC5911277.1"/>
    </source>
</evidence>
<dbReference type="PANTHER" id="PTHR30486">
    <property type="entry name" value="TWITCHING MOTILITY PROTEIN PILT"/>
    <property type="match status" value="1"/>
</dbReference>
<name>A0ABW1GBJ7_9ACTN</name>
<gene>
    <name evidence="3" type="ORF">ACFP3V_29235</name>
</gene>
<protein>
    <submittedName>
        <fullName evidence="3">CpaF family protein</fullName>
    </submittedName>
</protein>
<comment type="caution">
    <text evidence="3">The sequence shown here is derived from an EMBL/GenBank/DDBJ whole genome shotgun (WGS) entry which is preliminary data.</text>
</comment>
<keyword evidence="4" id="KW-1185">Reference proteome</keyword>
<dbReference type="InterPro" id="IPR027417">
    <property type="entry name" value="P-loop_NTPase"/>
</dbReference>
<reference evidence="4" key="1">
    <citation type="journal article" date="2019" name="Int. J. Syst. Evol. Microbiol.">
        <title>The Global Catalogue of Microorganisms (GCM) 10K type strain sequencing project: providing services to taxonomists for standard genome sequencing and annotation.</title>
        <authorList>
            <consortium name="The Broad Institute Genomics Platform"/>
            <consortium name="The Broad Institute Genome Sequencing Center for Infectious Disease"/>
            <person name="Wu L."/>
            <person name="Ma J."/>
        </authorList>
    </citation>
    <scope>NUCLEOTIDE SEQUENCE [LARGE SCALE GENOMIC DNA]</scope>
    <source>
        <strain evidence="4">JCM 4816</strain>
    </source>
</reference>
<evidence type="ECO:0000256" key="1">
    <source>
        <dbReference type="ARBA" id="ARBA00006611"/>
    </source>
</evidence>
<dbReference type="SUPFAM" id="SSF52540">
    <property type="entry name" value="P-loop containing nucleoside triphosphate hydrolases"/>
    <property type="match status" value="1"/>
</dbReference>
<dbReference type="InterPro" id="IPR050921">
    <property type="entry name" value="T4SS_GSP_E_ATPase"/>
</dbReference>
<dbReference type="PANTHER" id="PTHR30486:SF6">
    <property type="entry name" value="TYPE IV PILUS RETRACTATION ATPASE PILT"/>
    <property type="match status" value="1"/>
</dbReference>
<proteinExistence type="inferred from homology"/>
<dbReference type="InterPro" id="IPR001482">
    <property type="entry name" value="T2SS/T4SS_dom"/>
</dbReference>
<dbReference type="RefSeq" id="WP_380589955.1">
    <property type="nucleotide sequence ID" value="NZ_JBHSQJ010000153.1"/>
</dbReference>
<dbReference type="EMBL" id="JBHSQJ010000153">
    <property type="protein sequence ID" value="MFC5911277.1"/>
    <property type="molecule type" value="Genomic_DNA"/>
</dbReference>
<accession>A0ABW1GBJ7</accession>
<feature type="domain" description="Bacterial type II secretion system protein E" evidence="2">
    <location>
        <begin position="137"/>
        <end position="375"/>
    </location>
</feature>
<dbReference type="Gene3D" id="3.40.50.300">
    <property type="entry name" value="P-loop containing nucleotide triphosphate hydrolases"/>
    <property type="match status" value="1"/>
</dbReference>
<evidence type="ECO:0000313" key="4">
    <source>
        <dbReference type="Proteomes" id="UP001596174"/>
    </source>
</evidence>
<organism evidence="3 4">
    <name type="scientific">Streptacidiphilus monticola</name>
    <dbReference type="NCBI Taxonomy" id="2161674"/>
    <lineage>
        <taxon>Bacteria</taxon>
        <taxon>Bacillati</taxon>
        <taxon>Actinomycetota</taxon>
        <taxon>Actinomycetes</taxon>
        <taxon>Kitasatosporales</taxon>
        <taxon>Streptomycetaceae</taxon>
        <taxon>Streptacidiphilus</taxon>
    </lineage>
</organism>
<dbReference type="Proteomes" id="UP001596174">
    <property type="component" value="Unassembled WGS sequence"/>
</dbReference>
<dbReference type="Pfam" id="PF00437">
    <property type="entry name" value="T2SSE"/>
    <property type="match status" value="1"/>
</dbReference>
<dbReference type="CDD" id="cd01130">
    <property type="entry name" value="VirB11-like_ATPase"/>
    <property type="match status" value="1"/>
</dbReference>
<evidence type="ECO:0000259" key="2">
    <source>
        <dbReference type="Pfam" id="PF00437"/>
    </source>
</evidence>
<comment type="similarity">
    <text evidence="1">Belongs to the GSP E family.</text>
</comment>
<sequence length="448" mass="49078">MNDRSDAVAALDEVGQLVERLRGRVSERLVALARDRQRQGLGPWPEPERRSAGQRMLGEELQADLAQRLNAGLPVPDRAVEERVIRLVEDALFGMGGLQRWLADPELEDLDAIGCDRVFARFAGGRRERVGPIASSDEELVEMLRQLAATAGGAEERRFDRAVPRLNLQLPDGSRLLAVMAVSQRPSVSIRKHRFKTVTLPQLRARGMFDREVEGFLRLAALARQNVVIAGGTGNGKTTLLRAVASAIPPEERLITIEDTYELGLHEDGIHDNVVALQAREPNLEGVGEITQAELVRWALRMRPDRLLVGEVRGSEIVPMLNAMTIGNDGSLSTIHSSSSAGVFTKLAAYAAQSPERLSLEATNMLVASALHFVVQLAWDTSGVRCVSSIREVIGADGRQITSNEIYRPGPDRRAVFACPLSGRAQEAFDQADRDFGPATVPWKEEVA</sequence>